<dbReference type="PRINTS" id="PR00258">
    <property type="entry name" value="SPERACTRCPTR"/>
</dbReference>
<dbReference type="SMART" id="SM00408">
    <property type="entry name" value="IGc2"/>
    <property type="match status" value="4"/>
</dbReference>
<feature type="domain" description="Ig-like" evidence="10">
    <location>
        <begin position="764"/>
        <end position="853"/>
    </location>
</feature>
<dbReference type="FunFam" id="2.60.40.10:FF:000033">
    <property type="entry name" value="Killer cell immunoglobulin-like receptor"/>
    <property type="match status" value="1"/>
</dbReference>
<feature type="disulfide bond" evidence="6">
    <location>
        <begin position="60"/>
        <end position="124"/>
    </location>
</feature>
<evidence type="ECO:0000256" key="2">
    <source>
        <dbReference type="ARBA" id="ARBA00022737"/>
    </source>
</evidence>
<keyword evidence="2" id="KW-0677">Repeat</keyword>
<dbReference type="InterPro" id="IPR003598">
    <property type="entry name" value="Ig_sub2"/>
</dbReference>
<dbReference type="InterPro" id="IPR003599">
    <property type="entry name" value="Ig_sub"/>
</dbReference>
<proteinExistence type="predicted"/>
<evidence type="ECO:0000256" key="7">
    <source>
        <dbReference type="SAM" id="MobiDB-lite"/>
    </source>
</evidence>
<dbReference type="InterPro" id="IPR007110">
    <property type="entry name" value="Ig-like_dom"/>
</dbReference>
<dbReference type="SUPFAM" id="SSF56487">
    <property type="entry name" value="SRCR-like"/>
    <property type="match status" value="2"/>
</dbReference>
<dbReference type="FunFam" id="3.10.250.10:FF:000002">
    <property type="entry name" value="Scavenger receptor cysteine-rich type 1 protein M130"/>
    <property type="match status" value="1"/>
</dbReference>
<feature type="disulfide bond" evidence="6">
    <location>
        <begin position="629"/>
        <end position="639"/>
    </location>
</feature>
<dbReference type="Pfam" id="PF00047">
    <property type="entry name" value="ig"/>
    <property type="match status" value="1"/>
</dbReference>
<dbReference type="PANTHER" id="PTHR48071">
    <property type="entry name" value="SRCR DOMAIN-CONTAINING PROTEIN"/>
    <property type="match status" value="1"/>
</dbReference>
<dbReference type="InterPro" id="IPR036179">
    <property type="entry name" value="Ig-like_dom_sf"/>
</dbReference>
<dbReference type="PROSITE" id="PS50835">
    <property type="entry name" value="IG_LIKE"/>
    <property type="match status" value="5"/>
</dbReference>
<keyword evidence="8" id="KW-0472">Membrane</keyword>
<keyword evidence="8" id="KW-0812">Transmembrane</keyword>
<feature type="compositionally biased region" description="Basic and acidic residues" evidence="7">
    <location>
        <begin position="1067"/>
        <end position="1087"/>
    </location>
</feature>
<dbReference type="InterPro" id="IPR013783">
    <property type="entry name" value="Ig-like_fold"/>
</dbReference>
<keyword evidence="4" id="KW-0325">Glycoprotein</keyword>
<dbReference type="SMART" id="SM00409">
    <property type="entry name" value="IG"/>
    <property type="match status" value="7"/>
</dbReference>
<feature type="region of interest" description="Disordered" evidence="7">
    <location>
        <begin position="1065"/>
        <end position="1097"/>
    </location>
</feature>
<evidence type="ECO:0000256" key="5">
    <source>
        <dbReference type="ARBA" id="ARBA00023319"/>
    </source>
</evidence>
<name>A0A834FBF9_ORYME</name>
<feature type="compositionally biased region" description="Polar residues" evidence="7">
    <location>
        <begin position="1088"/>
        <end position="1097"/>
    </location>
</feature>
<organism evidence="11 12">
    <name type="scientific">Oryzias melastigma</name>
    <name type="common">Marine medaka</name>
    <dbReference type="NCBI Taxonomy" id="30732"/>
    <lineage>
        <taxon>Eukaryota</taxon>
        <taxon>Metazoa</taxon>
        <taxon>Chordata</taxon>
        <taxon>Craniata</taxon>
        <taxon>Vertebrata</taxon>
        <taxon>Euteleostomi</taxon>
        <taxon>Actinopterygii</taxon>
        <taxon>Neopterygii</taxon>
        <taxon>Teleostei</taxon>
        <taxon>Neoteleostei</taxon>
        <taxon>Acanthomorphata</taxon>
        <taxon>Ovalentaria</taxon>
        <taxon>Atherinomorphae</taxon>
        <taxon>Beloniformes</taxon>
        <taxon>Adrianichthyidae</taxon>
        <taxon>Oryziinae</taxon>
        <taxon>Oryzias</taxon>
    </lineage>
</organism>
<dbReference type="GO" id="GO:0004252">
    <property type="term" value="F:serine-type endopeptidase activity"/>
    <property type="evidence" value="ECO:0007669"/>
    <property type="project" value="TreeGrafter"/>
</dbReference>
<evidence type="ECO:0000259" key="9">
    <source>
        <dbReference type="PROSITE" id="PS50287"/>
    </source>
</evidence>
<dbReference type="GO" id="GO:0031638">
    <property type="term" value="P:zymogen activation"/>
    <property type="evidence" value="ECO:0007669"/>
    <property type="project" value="TreeGrafter"/>
</dbReference>
<comment type="caution">
    <text evidence="11">The sequence shown here is derived from an EMBL/GenBank/DDBJ whole genome shotgun (WGS) entry which is preliminary data.</text>
</comment>
<dbReference type="InterPro" id="IPR001190">
    <property type="entry name" value="SRCR"/>
</dbReference>
<feature type="domain" description="SRCR" evidence="9">
    <location>
        <begin position="34"/>
        <end position="135"/>
    </location>
</feature>
<dbReference type="Pfam" id="PF13895">
    <property type="entry name" value="Ig_2"/>
    <property type="match status" value="1"/>
</dbReference>
<dbReference type="GO" id="GO:0005886">
    <property type="term" value="C:plasma membrane"/>
    <property type="evidence" value="ECO:0007669"/>
    <property type="project" value="TreeGrafter"/>
</dbReference>
<keyword evidence="8" id="KW-1133">Transmembrane helix</keyword>
<feature type="domain" description="Ig-like" evidence="10">
    <location>
        <begin position="652"/>
        <end position="750"/>
    </location>
</feature>
<evidence type="ECO:0000313" key="12">
    <source>
        <dbReference type="Proteomes" id="UP000646548"/>
    </source>
</evidence>
<feature type="domain" description="Ig-like" evidence="10">
    <location>
        <begin position="127"/>
        <end position="225"/>
    </location>
</feature>
<dbReference type="InterPro" id="IPR013151">
    <property type="entry name" value="Immunoglobulin_dom"/>
</dbReference>
<dbReference type="EMBL" id="WKFB01000295">
    <property type="protein sequence ID" value="KAF6727979.1"/>
    <property type="molecule type" value="Genomic_DNA"/>
</dbReference>
<evidence type="ECO:0000256" key="8">
    <source>
        <dbReference type="SAM" id="Phobius"/>
    </source>
</evidence>
<accession>A0A834FBF9</accession>
<keyword evidence="3 6" id="KW-1015">Disulfide bond</keyword>
<keyword evidence="5" id="KW-0393">Immunoglobulin domain</keyword>
<feature type="disulfide bond" evidence="6">
    <location>
        <begin position="598"/>
        <end position="659"/>
    </location>
</feature>
<evidence type="ECO:0000256" key="4">
    <source>
        <dbReference type="ARBA" id="ARBA00023180"/>
    </source>
</evidence>
<feature type="disulfide bond" evidence="6">
    <location>
        <begin position="104"/>
        <end position="114"/>
    </location>
</feature>
<evidence type="ECO:0000256" key="3">
    <source>
        <dbReference type="ARBA" id="ARBA00023157"/>
    </source>
</evidence>
<feature type="transmembrane region" description="Helical" evidence="8">
    <location>
        <begin position="966"/>
        <end position="991"/>
    </location>
</feature>
<dbReference type="SUPFAM" id="SSF48726">
    <property type="entry name" value="Immunoglobulin"/>
    <property type="match status" value="6"/>
</dbReference>
<dbReference type="Gene3D" id="2.60.40.10">
    <property type="entry name" value="Immunoglobulins"/>
    <property type="match status" value="7"/>
</dbReference>
<evidence type="ECO:0000256" key="1">
    <source>
        <dbReference type="ARBA" id="ARBA00022729"/>
    </source>
</evidence>
<dbReference type="PANTHER" id="PTHR48071:SF24">
    <property type="entry name" value="DELETED IN MALIGNANT BRAIN TUMORS 1 PROTEIN-LIKE"/>
    <property type="match status" value="1"/>
</dbReference>
<dbReference type="InterPro" id="IPR036772">
    <property type="entry name" value="SRCR-like_dom_sf"/>
</dbReference>
<feature type="compositionally biased region" description="Basic and acidic residues" evidence="7">
    <location>
        <begin position="1035"/>
        <end position="1044"/>
    </location>
</feature>
<evidence type="ECO:0000259" key="10">
    <source>
        <dbReference type="PROSITE" id="PS50835"/>
    </source>
</evidence>
<feature type="region of interest" description="Disordered" evidence="7">
    <location>
        <begin position="1021"/>
        <end position="1052"/>
    </location>
</feature>
<sequence>MESTFPTVSQHFHVKAVPGEERSEEYPKLLPECTWLVGFGSTECSGRVEVQHNGVWGTVCDDYWDLNDAKVVCRQLSCGAALQAPGSAYFGQGSGTIWLDDVACSGGENSLTQCGYSGYGTHNCNHGEDAGVICSESLVKPSISMDPAGEVSWGQDLRVTCSTAAELLGETFILLKNSDSFRQTKFSSSRTTTFTISKVNFDHDGSYRCQYEKTVSGQTFTSSFSDSLTISVTVKFSKPTLSVSPADASWGQEVCFTCSIPTQIFGGTFILMNTESSSKKTQTSSRNYTNFIISKADIDHEGSYQCQYQKRGPHRNFISPVSNSVRLSVNVSLQMPNISLTSPGVEVIQGPGEVEITRGHSFTFTCSITSTFTQGRFFLVFPEYNMTNSTPAVNSSASFSFPIAEFEHQGNYSCVYQVTLSNFTVTSAESAPITVVVRLSLQMPNISLTSPGVEVIQGPGEVEITRGHSFTFTCSITSTFTQGRFFLVFPEYNMTTNTPGVNSSASFSFPMVEFKHQGNYSCVYQVILSARTFTSAESARINVVVKVSCLLSSYATGQIRLAGSGSTRCSGRVEVQHNGVWGTVCHDSWDLNDAKVVCRQLSCGTALHAAKSALFGQGSGTIWLDDVACLGIESSLTECDHRGYGTHNCNHGEDASVICSESLVKPSISMDPAGEVSWGRELRITCSTAAELLGETFLLQKISDSFRQIQVSATRAATFTISKVNFDHDGSYQCHYEKTASGQTFTSPLSDPLNITVTVNFLKPRLSVSPAVFSWGEEVVFTCSIQTQALGGTFILTKTGSSFMKTQRSSQNSANFLISKADTDHDGSYQCQYQMKGAHQNFTSPFSNSVTVSVNVSSLVPKISLSSHGAELFWGPGEVEITRGHSFIVTCSINSKSLQGRFFLKFSSYIMTTNTPAVNNSASFTFPVAEFEHQGDLSCVYEVTLSGRTVTSAESAPITVVVKQSLLPMISAVSGGILLLLLFIVFLACLVHRRRKHKDPVVLFQTQRFTRENCGNCDHQYENLPEQPFPSKLTNKADKEKGNDYGDEENLYEEFSPPYAMECVSAKSERQEEGKEKDNTETSDDKNYCNNVTLRVQ</sequence>
<dbReference type="Proteomes" id="UP000646548">
    <property type="component" value="Unassembled WGS sequence"/>
</dbReference>
<evidence type="ECO:0000256" key="6">
    <source>
        <dbReference type="PROSITE-ProRule" id="PRU00196"/>
    </source>
</evidence>
<dbReference type="AlphaFoldDB" id="A0A834FBF9"/>
<feature type="domain" description="Ig-like" evidence="10">
    <location>
        <begin position="451"/>
        <end position="534"/>
    </location>
</feature>
<dbReference type="PROSITE" id="PS50287">
    <property type="entry name" value="SRCR_2"/>
    <property type="match status" value="2"/>
</dbReference>
<feature type="domain" description="Ig-like" evidence="10">
    <location>
        <begin position="343"/>
        <end position="426"/>
    </location>
</feature>
<protein>
    <submittedName>
        <fullName evidence="11">Putative DMBT1-like protein</fullName>
    </submittedName>
</protein>
<reference evidence="11" key="1">
    <citation type="journal article" name="BMC Genomics">
        <title>Long-read sequencing and de novo genome assembly of marine medaka (Oryzias melastigma).</title>
        <authorList>
            <person name="Liang P."/>
            <person name="Saqib H.S.A."/>
            <person name="Ni X."/>
            <person name="Shen Y."/>
        </authorList>
    </citation>
    <scope>NUCLEOTIDE SEQUENCE</scope>
    <source>
        <strain evidence="11">Bigg-433</strain>
    </source>
</reference>
<gene>
    <name evidence="11" type="ORF">FQA47_003614</name>
</gene>
<feature type="disulfide bond" evidence="6">
    <location>
        <begin position="73"/>
        <end position="134"/>
    </location>
</feature>
<dbReference type="FunFam" id="3.10.250.10:FF:000006">
    <property type="entry name" value="neurotrypsin isoform X2"/>
    <property type="match status" value="1"/>
</dbReference>
<keyword evidence="1" id="KW-0732">Signal</keyword>
<evidence type="ECO:0000313" key="11">
    <source>
        <dbReference type="EMBL" id="KAF6727979.1"/>
    </source>
</evidence>
<dbReference type="Gene3D" id="3.10.250.10">
    <property type="entry name" value="SRCR-like domain"/>
    <property type="match status" value="2"/>
</dbReference>
<dbReference type="Pfam" id="PF00530">
    <property type="entry name" value="SRCR"/>
    <property type="match status" value="2"/>
</dbReference>
<feature type="domain" description="SRCR" evidence="9">
    <location>
        <begin position="559"/>
        <end position="660"/>
    </location>
</feature>
<feature type="disulfide bond" evidence="6">
    <location>
        <begin position="585"/>
        <end position="649"/>
    </location>
</feature>
<dbReference type="SMART" id="SM00202">
    <property type="entry name" value="SR"/>
    <property type="match status" value="2"/>
</dbReference>